<dbReference type="Proteomes" id="UP000004690">
    <property type="component" value="Unassembled WGS sequence"/>
</dbReference>
<dbReference type="OrthoDB" id="636130at2"/>
<feature type="transmembrane region" description="Helical" evidence="1">
    <location>
        <begin position="12"/>
        <end position="32"/>
    </location>
</feature>
<evidence type="ECO:0000256" key="1">
    <source>
        <dbReference type="SAM" id="Phobius"/>
    </source>
</evidence>
<keyword evidence="1" id="KW-0472">Membrane</keyword>
<dbReference type="Gene3D" id="3.30.2090.10">
    <property type="entry name" value="Multidrug efflux transporter AcrB TolC docking domain, DN and DC subdomains"/>
    <property type="match status" value="2"/>
</dbReference>
<feature type="transmembrane region" description="Helical" evidence="1">
    <location>
        <begin position="877"/>
        <end position="896"/>
    </location>
</feature>
<feature type="transmembrane region" description="Helical" evidence="1">
    <location>
        <begin position="978"/>
        <end position="1000"/>
    </location>
</feature>
<evidence type="ECO:0000313" key="3">
    <source>
        <dbReference type="Proteomes" id="UP000004690"/>
    </source>
</evidence>
<proteinExistence type="predicted"/>
<dbReference type="SUPFAM" id="SSF82693">
    <property type="entry name" value="Multidrug efflux transporter AcrB pore domain, PN1, PN2, PC1 and PC2 subdomains"/>
    <property type="match status" value="3"/>
</dbReference>
<reference evidence="2 3" key="1">
    <citation type="submission" date="2012-02" db="EMBL/GenBank/DDBJ databases">
        <title>Improved High-Quality Draft genome of Joostella marina DSM 19592.</title>
        <authorList>
            <consortium name="US DOE Joint Genome Institute (JGI-PGF)"/>
            <person name="Lucas S."/>
            <person name="Copeland A."/>
            <person name="Lapidus A."/>
            <person name="Bruce D."/>
            <person name="Goodwin L."/>
            <person name="Pitluck S."/>
            <person name="Peters L."/>
            <person name="Chertkov O."/>
            <person name="Ovchinnikova G."/>
            <person name="Kyrpides N."/>
            <person name="Mavromatis K."/>
            <person name="Detter J.C."/>
            <person name="Han C."/>
            <person name="Land M."/>
            <person name="Hauser L."/>
            <person name="Markowitz V."/>
            <person name="Cheng J.-F."/>
            <person name="Hugenholtz P."/>
            <person name="Woyke T."/>
            <person name="Wu D."/>
            <person name="Tindall B."/>
            <person name="Brambilla E."/>
            <person name="Klenk H.-P."/>
            <person name="Eisen J.A."/>
        </authorList>
    </citation>
    <scope>NUCLEOTIDE SEQUENCE [LARGE SCALE GENOMIC DNA]</scope>
    <source>
        <strain evidence="2 3">DSM 19592</strain>
    </source>
</reference>
<keyword evidence="1" id="KW-1133">Transmembrane helix</keyword>
<dbReference type="Gene3D" id="3.30.70.1440">
    <property type="entry name" value="Multidrug efflux transporter AcrB pore domain"/>
    <property type="match status" value="1"/>
</dbReference>
<feature type="transmembrane region" description="Helical" evidence="1">
    <location>
        <begin position="1006"/>
        <end position="1033"/>
    </location>
</feature>
<dbReference type="PANTHER" id="PTHR32063:SF24">
    <property type="entry name" value="CATION EFFLUX SYSTEM (ACRB_ACRD_ACRF FAMILY)"/>
    <property type="match status" value="1"/>
</dbReference>
<dbReference type="PRINTS" id="PR00702">
    <property type="entry name" value="ACRIFLAVINRP"/>
</dbReference>
<evidence type="ECO:0000313" key="2">
    <source>
        <dbReference type="EMBL" id="EIJ39319.1"/>
    </source>
</evidence>
<dbReference type="GO" id="GO:0042910">
    <property type="term" value="F:xenobiotic transmembrane transporter activity"/>
    <property type="evidence" value="ECO:0007669"/>
    <property type="project" value="TreeGrafter"/>
</dbReference>
<protein>
    <submittedName>
        <fullName evidence="2">Cation/multidrug efflux pump</fullName>
    </submittedName>
</protein>
<dbReference type="Pfam" id="PF00873">
    <property type="entry name" value="ACR_tran"/>
    <property type="match status" value="2"/>
</dbReference>
<keyword evidence="1" id="KW-0812">Transmembrane</keyword>
<dbReference type="GO" id="GO:0005886">
    <property type="term" value="C:plasma membrane"/>
    <property type="evidence" value="ECO:0007669"/>
    <property type="project" value="TreeGrafter"/>
</dbReference>
<feature type="transmembrane region" description="Helical" evidence="1">
    <location>
        <begin position="931"/>
        <end position="951"/>
    </location>
</feature>
<feature type="transmembrane region" description="Helical" evidence="1">
    <location>
        <begin position="361"/>
        <end position="381"/>
    </location>
</feature>
<feature type="transmembrane region" description="Helical" evidence="1">
    <location>
        <begin position="335"/>
        <end position="354"/>
    </location>
</feature>
<feature type="transmembrane region" description="Helical" evidence="1">
    <location>
        <begin position="903"/>
        <end position="925"/>
    </location>
</feature>
<dbReference type="PANTHER" id="PTHR32063">
    <property type="match status" value="1"/>
</dbReference>
<feature type="transmembrane region" description="Helical" evidence="1">
    <location>
        <begin position="514"/>
        <end position="539"/>
    </location>
</feature>
<dbReference type="InterPro" id="IPR001036">
    <property type="entry name" value="Acrflvin-R"/>
</dbReference>
<accession>I3C6S6</accession>
<gene>
    <name evidence="2" type="ORF">JoomaDRAFT_2333</name>
</gene>
<dbReference type="InterPro" id="IPR027463">
    <property type="entry name" value="AcrB_DN_DC_subdom"/>
</dbReference>
<dbReference type="HOGENOM" id="CLU_002755_1_2_10"/>
<feature type="transmembrane region" description="Helical" evidence="1">
    <location>
        <begin position="387"/>
        <end position="412"/>
    </location>
</feature>
<dbReference type="Gene3D" id="1.20.1640.10">
    <property type="entry name" value="Multidrug efflux transporter AcrB transmembrane domain"/>
    <property type="match status" value="2"/>
</dbReference>
<dbReference type="SUPFAM" id="SSF82866">
    <property type="entry name" value="Multidrug efflux transporter AcrB transmembrane domain"/>
    <property type="match status" value="2"/>
</dbReference>
<dbReference type="SUPFAM" id="SSF82714">
    <property type="entry name" value="Multidrug efflux transporter AcrB TolC docking domain, DN and DC subdomains"/>
    <property type="match status" value="1"/>
</dbReference>
<dbReference type="Gene3D" id="3.30.70.1430">
    <property type="entry name" value="Multidrug efflux transporter AcrB pore domain"/>
    <property type="match status" value="2"/>
</dbReference>
<dbReference type="AlphaFoldDB" id="I3C6S6"/>
<feature type="transmembrane region" description="Helical" evidence="1">
    <location>
        <begin position="472"/>
        <end position="494"/>
    </location>
</feature>
<dbReference type="STRING" id="926559.JoomaDRAFT_2333"/>
<feature type="transmembrane region" description="Helical" evidence="1">
    <location>
        <begin position="433"/>
        <end position="452"/>
    </location>
</feature>
<dbReference type="eggNOG" id="COG0841">
    <property type="taxonomic scope" value="Bacteria"/>
</dbReference>
<dbReference type="Gene3D" id="3.30.70.1320">
    <property type="entry name" value="Multidrug efflux transporter AcrB pore domain like"/>
    <property type="match status" value="1"/>
</dbReference>
<keyword evidence="3" id="KW-1185">Reference proteome</keyword>
<name>I3C6S6_9FLAO</name>
<sequence length="1038" mass="115233">MRKMNRKNYFQIFSKPIIFIGLLFLMAGIFSYTKMQTNLFPEVLFPRVTIIADAGQLPVDRMMITVTKPLESAVKKVRGVNVVKSNTSRGSATISVFFDWGLDTYTTKLQMESRINEIKNYLPQGLTLSVEAMNQSLFPVYGFTLESKNNGSVALRDKAKLVARPIFSQVKGISNVVVRGGRAKEYVIIPDAAKMSAVGVTVNSFVTAFNNNNFVLSNGNVADYDRLYLTLTDTRVKDVEELKDIIIKNDGQRILKVKDLATVEIQEQKEFVKVNANGERAVLIDLVKQPGVNLVDFAKNADEKAKEIRKLLPDGYELKPYYNQSAFVGDSIDSVIKTIYEGLFLAVIVMIFFLRSWRASLVVMLTIPVTVTFTILVLYLFGITINVMSLGAIAASIGLIIDDAIVIIEQIYRTHENNPEKDRFTVVKESIHLLFPAMIGSSLATIVIHFPFGLMSGLAGSFFKELSDTMQITMVCSFLVTWLLLPVLHLIIGYKKSLKPHHNDEEKSIKKLRWLTWFFDKPIITGVFILFLGVSAWLASGALETGFLPALDEGTIVLDYFSPPGTSLEETDRLNRQMEAIILANPNVDTYSRRTGMRMAFRTVTPNYGDYLISLKTDRTKTTEEVISELREKITASVPVMNVSFGQRIADLLGDLMSTSEPIEIKLFGDNYNILQQKAEEAETIIKGIPGLADINNGLITAGPSLVFVPDQEKLSQYNIPLSDFQKQLTAYTGGVPLGLNAANQPTPSPAQAAMTGGLQIGELQDGEQMRRILLRFTDFDKNDVEKLKEQLIFLPNGTTRPLSFFSKVEVVPGEIEQKREDLKSVIGLTARLDNRDLGSAVSEIQQKLKENLALPKGYSIVYGGAYAEQQQSFNELLLILAMASLFVFAVILFLFKDWGIGLILLFISVMGISGCILALFIFGIPLNVSSYTGIIMIVGIIAENGIFTVNQFKQNLLKSKDIDWAINYATALRLRPILMTALGAILALMPLALGIGLGAQMQQPLAIAVIGGFVVGLPLLLFVLPSLIRVLYRKRRL</sequence>
<dbReference type="EMBL" id="JH651379">
    <property type="protein sequence ID" value="EIJ39319.1"/>
    <property type="molecule type" value="Genomic_DNA"/>
</dbReference>
<organism evidence="2 3">
    <name type="scientific">Galbibacter orientalis DSM 19592</name>
    <dbReference type="NCBI Taxonomy" id="926559"/>
    <lineage>
        <taxon>Bacteria</taxon>
        <taxon>Pseudomonadati</taxon>
        <taxon>Bacteroidota</taxon>
        <taxon>Flavobacteriia</taxon>
        <taxon>Flavobacteriales</taxon>
        <taxon>Flavobacteriaceae</taxon>
        <taxon>Galbibacter</taxon>
    </lineage>
</organism>